<evidence type="ECO:0000313" key="2">
    <source>
        <dbReference type="Proteomes" id="UP000010931"/>
    </source>
</evidence>
<accession>L7ER45</accession>
<name>L7ER45_STRT8</name>
<dbReference type="GeneID" id="97404684"/>
<dbReference type="EMBL" id="AEJB01000681">
    <property type="protein sequence ID" value="ELP61497.1"/>
    <property type="molecule type" value="Genomic_DNA"/>
</dbReference>
<comment type="caution">
    <text evidence="1">The sequence shown here is derived from an EMBL/GenBank/DDBJ whole genome shotgun (WGS) entry which is preliminary data.</text>
</comment>
<gene>
    <name evidence="1" type="ORF">STRTUCAR8_03639</name>
</gene>
<dbReference type="Proteomes" id="UP000010931">
    <property type="component" value="Unassembled WGS sequence"/>
</dbReference>
<keyword evidence="2" id="KW-1185">Reference proteome</keyword>
<dbReference type="AlphaFoldDB" id="L7ER45"/>
<sequence>MSGGGRFSPYLHHAVVEGVDDGALGSMVGPSPAGQVVWDRAGMLRFAVLDIEADVAAGRRNGGNEEE</sequence>
<protein>
    <submittedName>
        <fullName evidence="1">Uncharacterized protein</fullName>
    </submittedName>
</protein>
<reference evidence="1 2" key="1">
    <citation type="journal article" date="2011" name="Plasmid">
        <title>Streptomyces turgidiscabies Car8 contains a modular pathogenicity island that shares virulence genes with other actinobacterial plant pathogens.</title>
        <authorList>
            <person name="Huguet-Tapia J.C."/>
            <person name="Badger J.H."/>
            <person name="Loria R."/>
            <person name="Pettis G.S."/>
        </authorList>
    </citation>
    <scope>NUCLEOTIDE SEQUENCE [LARGE SCALE GENOMIC DNA]</scope>
    <source>
        <strain evidence="1 2">Car8</strain>
    </source>
</reference>
<proteinExistence type="predicted"/>
<organism evidence="1 2">
    <name type="scientific">Streptomyces turgidiscabies (strain Car8)</name>
    <dbReference type="NCBI Taxonomy" id="698760"/>
    <lineage>
        <taxon>Bacteria</taxon>
        <taxon>Bacillati</taxon>
        <taxon>Actinomycetota</taxon>
        <taxon>Actinomycetes</taxon>
        <taxon>Kitasatosporales</taxon>
        <taxon>Streptomycetaceae</taxon>
        <taxon>Streptomyces</taxon>
    </lineage>
</organism>
<dbReference type="RefSeq" id="WP_006383628.1">
    <property type="nucleotide sequence ID" value="NZ_AEJB01000681.1"/>
</dbReference>
<evidence type="ECO:0000313" key="1">
    <source>
        <dbReference type="EMBL" id="ELP61497.1"/>
    </source>
</evidence>
<dbReference type="STRING" id="85558.T45_00319"/>
<dbReference type="PATRIC" id="fig|698760.3.peg.9524"/>